<evidence type="ECO:0000259" key="4">
    <source>
        <dbReference type="PROSITE" id="PS51898"/>
    </source>
</evidence>
<evidence type="ECO:0000256" key="3">
    <source>
        <dbReference type="ARBA" id="ARBA00023172"/>
    </source>
</evidence>
<accession>A0A069QQ81</accession>
<evidence type="ECO:0000313" key="5">
    <source>
        <dbReference type="EMBL" id="KDR52011.1"/>
    </source>
</evidence>
<dbReference type="PATRIC" id="fig|1122985.7.peg.1990"/>
<dbReference type="GO" id="GO:0003677">
    <property type="term" value="F:DNA binding"/>
    <property type="evidence" value="ECO:0007669"/>
    <property type="project" value="UniProtKB-KW"/>
</dbReference>
<comment type="similarity">
    <text evidence="1">Belongs to the 'phage' integrase family.</text>
</comment>
<evidence type="ECO:0000256" key="1">
    <source>
        <dbReference type="ARBA" id="ARBA00008857"/>
    </source>
</evidence>
<dbReference type="InterPro" id="IPR025269">
    <property type="entry name" value="SAM-like_dom"/>
</dbReference>
<feature type="domain" description="Tyr recombinase" evidence="4">
    <location>
        <begin position="219"/>
        <end position="392"/>
    </location>
</feature>
<protein>
    <submittedName>
        <fullName evidence="5">Site-specific recombinase, phage integrase family</fullName>
    </submittedName>
</protein>
<dbReference type="RefSeq" id="WP_018968244.1">
    <property type="nucleotide sequence ID" value="NZ_KB899223.1"/>
</dbReference>
<evidence type="ECO:0000256" key="2">
    <source>
        <dbReference type="ARBA" id="ARBA00023125"/>
    </source>
</evidence>
<keyword evidence="2" id="KW-0238">DNA-binding</keyword>
<organism evidence="5 6">
    <name type="scientific">Hoylesella loescheii DSM 19665 = JCM 12249 = ATCC 15930</name>
    <dbReference type="NCBI Taxonomy" id="1122985"/>
    <lineage>
        <taxon>Bacteria</taxon>
        <taxon>Pseudomonadati</taxon>
        <taxon>Bacteroidota</taxon>
        <taxon>Bacteroidia</taxon>
        <taxon>Bacteroidales</taxon>
        <taxon>Prevotellaceae</taxon>
        <taxon>Hoylesella</taxon>
    </lineage>
</organism>
<dbReference type="Pfam" id="PF17293">
    <property type="entry name" value="Arm-DNA-bind_5"/>
    <property type="match status" value="1"/>
</dbReference>
<gene>
    <name evidence="5" type="ORF">HMPREF1991_01917</name>
</gene>
<dbReference type="InterPro" id="IPR010998">
    <property type="entry name" value="Integrase_recombinase_N"/>
</dbReference>
<keyword evidence="3" id="KW-0233">DNA recombination</keyword>
<dbReference type="PANTHER" id="PTHR30349">
    <property type="entry name" value="PHAGE INTEGRASE-RELATED"/>
    <property type="match status" value="1"/>
</dbReference>
<dbReference type="HOGENOM" id="CLU_033139_2_0_10"/>
<dbReference type="InterPro" id="IPR050090">
    <property type="entry name" value="Tyrosine_recombinase_XerCD"/>
</dbReference>
<proteinExistence type="inferred from homology"/>
<keyword evidence="6" id="KW-1185">Reference proteome</keyword>
<sequence>MKTIFRAVFYLRSNYVNKEGKTPVMLRIYLNNERLSIGSTGIAVQQSQWDSEKERLKGRTTEVLSTNLELDNIQSGLQAIFKKLEMTDAISLERIKSEYLGKKEEVETMMTLFDKHNKDIAKQVGISVSAATFQKYNVCKRHFTTFLQDKYKRSDIRLSELTYIIIHDFDIYLRTVVGQNPNTATKTMKTFKTITILGRKMGVIHHDPFLNHRFHLEPVNRGFLTDEEILKIANKNLGIQRLELVRDLFVFSCFTGLAYIDVANLTPENIVTLDDKQWIMTKRQKTSVATNVLLLDIPKNIIEKYSVKTYRDGKLFPMLTNQRTNSYLKEIADICGIKKDLTFHMARHTFATMSLSKGVSMESVSKMLGHTNIKTTQIYARITNKKIEHDMEQLAGKLDKFNVAMGINSK</sequence>
<dbReference type="Gene3D" id="1.10.150.130">
    <property type="match status" value="1"/>
</dbReference>
<dbReference type="Pfam" id="PF00589">
    <property type="entry name" value="Phage_integrase"/>
    <property type="match status" value="1"/>
</dbReference>
<dbReference type="AlphaFoldDB" id="A0A069QQ81"/>
<evidence type="ECO:0000313" key="6">
    <source>
        <dbReference type="Proteomes" id="UP000027442"/>
    </source>
</evidence>
<dbReference type="GO" id="GO:0006310">
    <property type="term" value="P:DNA recombination"/>
    <property type="evidence" value="ECO:0007669"/>
    <property type="project" value="UniProtKB-KW"/>
</dbReference>
<name>A0A069QQ81_HOYLO</name>
<dbReference type="PROSITE" id="PS51898">
    <property type="entry name" value="TYR_RECOMBINASE"/>
    <property type="match status" value="1"/>
</dbReference>
<dbReference type="SUPFAM" id="SSF56349">
    <property type="entry name" value="DNA breaking-rejoining enzymes"/>
    <property type="match status" value="1"/>
</dbReference>
<dbReference type="InterPro" id="IPR013762">
    <property type="entry name" value="Integrase-like_cat_sf"/>
</dbReference>
<dbReference type="InterPro" id="IPR002104">
    <property type="entry name" value="Integrase_catalytic"/>
</dbReference>
<dbReference type="Proteomes" id="UP000027442">
    <property type="component" value="Unassembled WGS sequence"/>
</dbReference>
<comment type="caution">
    <text evidence="5">The sequence shown here is derived from an EMBL/GenBank/DDBJ whole genome shotgun (WGS) entry which is preliminary data.</text>
</comment>
<dbReference type="GO" id="GO:0015074">
    <property type="term" value="P:DNA integration"/>
    <property type="evidence" value="ECO:0007669"/>
    <property type="project" value="InterPro"/>
</dbReference>
<dbReference type="InterPro" id="IPR035386">
    <property type="entry name" value="Arm-DNA-bind_5"/>
</dbReference>
<dbReference type="Gene3D" id="1.10.443.10">
    <property type="entry name" value="Intergrase catalytic core"/>
    <property type="match status" value="1"/>
</dbReference>
<dbReference type="Pfam" id="PF13102">
    <property type="entry name" value="Phage_int_SAM_5"/>
    <property type="match status" value="1"/>
</dbReference>
<dbReference type="InterPro" id="IPR011010">
    <property type="entry name" value="DNA_brk_join_enz"/>
</dbReference>
<dbReference type="eggNOG" id="COG4974">
    <property type="taxonomic scope" value="Bacteria"/>
</dbReference>
<dbReference type="CDD" id="cd01185">
    <property type="entry name" value="INTN1_C_like"/>
    <property type="match status" value="1"/>
</dbReference>
<reference evidence="5 6" key="1">
    <citation type="submission" date="2013-08" db="EMBL/GenBank/DDBJ databases">
        <authorList>
            <person name="Weinstock G."/>
            <person name="Sodergren E."/>
            <person name="Wylie T."/>
            <person name="Fulton L."/>
            <person name="Fulton R."/>
            <person name="Fronick C."/>
            <person name="O'Laughlin M."/>
            <person name="Godfrey J."/>
            <person name="Miner T."/>
            <person name="Herter B."/>
            <person name="Appelbaum E."/>
            <person name="Cordes M."/>
            <person name="Lek S."/>
            <person name="Wollam A."/>
            <person name="Pepin K.H."/>
            <person name="Palsikar V.B."/>
            <person name="Mitreva M."/>
            <person name="Wilson R.K."/>
        </authorList>
    </citation>
    <scope>NUCLEOTIDE SEQUENCE [LARGE SCALE GENOMIC DNA]</scope>
    <source>
        <strain evidence="5 6">ATCC 15930</strain>
    </source>
</reference>
<dbReference type="EMBL" id="JNGW01000082">
    <property type="protein sequence ID" value="KDR52011.1"/>
    <property type="molecule type" value="Genomic_DNA"/>
</dbReference>
<dbReference type="PANTHER" id="PTHR30349:SF64">
    <property type="entry name" value="PROPHAGE INTEGRASE INTD-RELATED"/>
    <property type="match status" value="1"/>
</dbReference>